<protein>
    <submittedName>
        <fullName evidence="1">Uncharacterized protein</fullName>
    </submittedName>
</protein>
<comment type="caution">
    <text evidence="1">The sequence shown here is derived from an EMBL/GenBank/DDBJ whole genome shotgun (WGS) entry which is preliminary data.</text>
</comment>
<accession>A0A1R3HCT2</accession>
<dbReference type="EMBL" id="AWWV01012239">
    <property type="protein sequence ID" value="OMO68147.1"/>
    <property type="molecule type" value="Genomic_DNA"/>
</dbReference>
<organism evidence="1 2">
    <name type="scientific">Corchorus capsularis</name>
    <name type="common">Jute</name>
    <dbReference type="NCBI Taxonomy" id="210143"/>
    <lineage>
        <taxon>Eukaryota</taxon>
        <taxon>Viridiplantae</taxon>
        <taxon>Streptophyta</taxon>
        <taxon>Embryophyta</taxon>
        <taxon>Tracheophyta</taxon>
        <taxon>Spermatophyta</taxon>
        <taxon>Magnoliopsida</taxon>
        <taxon>eudicotyledons</taxon>
        <taxon>Gunneridae</taxon>
        <taxon>Pentapetalae</taxon>
        <taxon>rosids</taxon>
        <taxon>malvids</taxon>
        <taxon>Malvales</taxon>
        <taxon>Malvaceae</taxon>
        <taxon>Grewioideae</taxon>
        <taxon>Apeibeae</taxon>
        <taxon>Corchorus</taxon>
    </lineage>
</organism>
<name>A0A1R3HCT2_COCAP</name>
<reference evidence="1 2" key="1">
    <citation type="submission" date="2013-09" db="EMBL/GenBank/DDBJ databases">
        <title>Corchorus capsularis genome sequencing.</title>
        <authorList>
            <person name="Alam M."/>
            <person name="Haque M.S."/>
            <person name="Islam M.S."/>
            <person name="Emdad E.M."/>
            <person name="Islam M.M."/>
            <person name="Ahmed B."/>
            <person name="Halim A."/>
            <person name="Hossen Q.M.M."/>
            <person name="Hossain M.Z."/>
            <person name="Ahmed R."/>
            <person name="Khan M.M."/>
            <person name="Islam R."/>
            <person name="Rashid M.M."/>
            <person name="Khan S.A."/>
            <person name="Rahman M.S."/>
            <person name="Alam M."/>
        </authorList>
    </citation>
    <scope>NUCLEOTIDE SEQUENCE [LARGE SCALE GENOMIC DNA]</scope>
    <source>
        <strain evidence="2">cv. CVL-1</strain>
        <tissue evidence="1">Whole seedling</tissue>
    </source>
</reference>
<sequence length="25" mass="2965">MTLLSRDPLLEKYTRPCERILGQEC</sequence>
<evidence type="ECO:0000313" key="1">
    <source>
        <dbReference type="EMBL" id="OMO68147.1"/>
    </source>
</evidence>
<keyword evidence="2" id="KW-1185">Reference proteome</keyword>
<dbReference type="AlphaFoldDB" id="A0A1R3HCT2"/>
<evidence type="ECO:0000313" key="2">
    <source>
        <dbReference type="Proteomes" id="UP000188268"/>
    </source>
</evidence>
<proteinExistence type="predicted"/>
<dbReference type="Gramene" id="OMO68147">
    <property type="protein sequence ID" value="OMO68147"/>
    <property type="gene ID" value="CCACVL1_20060"/>
</dbReference>
<gene>
    <name evidence="1" type="ORF">CCACVL1_20060</name>
</gene>
<dbReference type="Proteomes" id="UP000188268">
    <property type="component" value="Unassembled WGS sequence"/>
</dbReference>